<feature type="region of interest" description="Disordered" evidence="1">
    <location>
        <begin position="120"/>
        <end position="157"/>
    </location>
</feature>
<name>A0A3G8M7A2_9HYPH</name>
<sequence>MSDHLETKFAALSAKSRRLLIDAAVCFVATWLIAFLPPQWKNGEALKEIAFTTDPVSGKIIDRIASAETERPSLKLKNASPAPALFAVYPQERISDWSTEAAAEKTETIPVRPTKVVALRKSSPEKRTAVESTPPALPTTNAEPPASPQTVGETAEQQERSLLARLDPIGLSSKLAPLGRKAWNSATSLGGAVTSLVNLYPF</sequence>
<dbReference type="RefSeq" id="WP_124738459.1">
    <property type="nucleotide sequence ID" value="NZ_CP034086.1"/>
</dbReference>
<protein>
    <submittedName>
        <fullName evidence="2">Uncharacterized protein</fullName>
    </submittedName>
</protein>
<proteinExistence type="predicted"/>
<evidence type="ECO:0000256" key="1">
    <source>
        <dbReference type="SAM" id="MobiDB-lite"/>
    </source>
</evidence>
<organism evidence="2 3">
    <name type="scientific">Methylocystis rosea</name>
    <dbReference type="NCBI Taxonomy" id="173366"/>
    <lineage>
        <taxon>Bacteria</taxon>
        <taxon>Pseudomonadati</taxon>
        <taxon>Pseudomonadota</taxon>
        <taxon>Alphaproteobacteria</taxon>
        <taxon>Hyphomicrobiales</taxon>
        <taxon>Methylocystaceae</taxon>
        <taxon>Methylocystis</taxon>
    </lineage>
</organism>
<accession>A0A3G8M7A2</accession>
<gene>
    <name evidence="2" type="ORF">EHO51_08110</name>
</gene>
<reference evidence="2 3" key="1">
    <citation type="submission" date="2018-11" db="EMBL/GenBank/DDBJ databases">
        <title>Genome squencing of methanotrophic bacteria isolated from alkaline groundwater in Korea.</title>
        <authorList>
            <person name="Nguyen L.N."/>
        </authorList>
    </citation>
    <scope>NUCLEOTIDE SEQUENCE [LARGE SCALE GENOMIC DNA]</scope>
    <source>
        <strain evidence="2 3">GW6</strain>
    </source>
</reference>
<dbReference type="EMBL" id="CP034086">
    <property type="protein sequence ID" value="AZG76688.1"/>
    <property type="molecule type" value="Genomic_DNA"/>
</dbReference>
<dbReference type="Proteomes" id="UP000273982">
    <property type="component" value="Chromosome"/>
</dbReference>
<evidence type="ECO:0000313" key="3">
    <source>
        <dbReference type="Proteomes" id="UP000273982"/>
    </source>
</evidence>
<evidence type="ECO:0000313" key="2">
    <source>
        <dbReference type="EMBL" id="AZG76688.1"/>
    </source>
</evidence>
<feature type="compositionally biased region" description="Polar residues" evidence="1">
    <location>
        <begin position="138"/>
        <end position="152"/>
    </location>
</feature>
<dbReference type="KEGG" id="mros:EHO51_08110"/>
<dbReference type="AlphaFoldDB" id="A0A3G8M7A2"/>